<evidence type="ECO:0000256" key="1">
    <source>
        <dbReference type="SAM" id="Phobius"/>
    </source>
</evidence>
<organism evidence="2 3">
    <name type="scientific">Winogradskyella ouciana</name>
    <dbReference type="NCBI Taxonomy" id="2608631"/>
    <lineage>
        <taxon>Bacteria</taxon>
        <taxon>Pseudomonadati</taxon>
        <taxon>Bacteroidota</taxon>
        <taxon>Flavobacteriia</taxon>
        <taxon>Flavobacteriales</taxon>
        <taxon>Flavobacteriaceae</taxon>
        <taxon>Winogradskyella</taxon>
    </lineage>
</organism>
<feature type="transmembrane region" description="Helical" evidence="1">
    <location>
        <begin position="226"/>
        <end position="253"/>
    </location>
</feature>
<feature type="transmembrane region" description="Helical" evidence="1">
    <location>
        <begin position="79"/>
        <end position="100"/>
    </location>
</feature>
<evidence type="ECO:0000313" key="3">
    <source>
        <dbReference type="Proteomes" id="UP000447545"/>
    </source>
</evidence>
<feature type="transmembrane region" description="Helical" evidence="1">
    <location>
        <begin position="134"/>
        <end position="152"/>
    </location>
</feature>
<dbReference type="Proteomes" id="UP000447545">
    <property type="component" value="Unassembled WGS sequence"/>
</dbReference>
<comment type="caution">
    <text evidence="2">The sequence shown here is derived from an EMBL/GenBank/DDBJ whole genome shotgun (WGS) entry which is preliminary data.</text>
</comment>
<proteinExistence type="predicted"/>
<dbReference type="RefSeq" id="WP_155090236.1">
    <property type="nucleotide sequence ID" value="NZ_WJYA01000010.1"/>
</dbReference>
<reference evidence="2 3" key="1">
    <citation type="submission" date="2019-11" db="EMBL/GenBank/DDBJ databases">
        <title>Winogradskyella ouciana sp. nov., isolated from the hadal seawater of the Mariana Trench.</title>
        <authorList>
            <person name="Liu R."/>
        </authorList>
    </citation>
    <scope>NUCLEOTIDE SEQUENCE [LARGE SCALE GENOMIC DNA]</scope>
    <source>
        <strain evidence="2 3">ZXX205</strain>
    </source>
</reference>
<gene>
    <name evidence="2" type="ORF">F1003_14895</name>
</gene>
<keyword evidence="3" id="KW-1185">Reference proteome</keyword>
<feature type="transmembrane region" description="Helical" evidence="1">
    <location>
        <begin position="193"/>
        <end position="214"/>
    </location>
</feature>
<sequence>MNCKNCHTDLHENDDYCKSCGGKVIRKRLSFKNLFEHLSETFFNYDNKLLRTFVQLIKNPEDVIVGYINGVRKKYINPISFFGLSLTLSGLSIFIIKKFYLEHFDFSKMFEEITVNQDVMANNTFEGVLEYNSLFYAFLIPLFALISWVVFLNKKYNFTEHIIIYLYSISFLSILFVLIAQVVLIVAPESYMSFSFLSWPLMFIYNCYILTRIFKLSFWDLILRSIIFFALFFVAYIIISFAVFFIMLGTGAINLEDFRPK</sequence>
<evidence type="ECO:0000313" key="2">
    <source>
        <dbReference type="EMBL" id="MTE28224.1"/>
    </source>
</evidence>
<dbReference type="EMBL" id="WJYA01000010">
    <property type="protein sequence ID" value="MTE28224.1"/>
    <property type="molecule type" value="Genomic_DNA"/>
</dbReference>
<name>A0A7K1GHT9_9FLAO</name>
<accession>A0A7K1GHT9</accession>
<protein>
    <submittedName>
        <fullName evidence="2">DUF3667 domain-containing protein</fullName>
    </submittedName>
</protein>
<feature type="transmembrane region" description="Helical" evidence="1">
    <location>
        <begin position="164"/>
        <end position="187"/>
    </location>
</feature>
<dbReference type="InterPro" id="IPR022134">
    <property type="entry name" value="DUF3667"/>
</dbReference>
<dbReference type="AlphaFoldDB" id="A0A7K1GHT9"/>
<dbReference type="Pfam" id="PF12412">
    <property type="entry name" value="DUF3667"/>
    <property type="match status" value="1"/>
</dbReference>
<keyword evidence="1" id="KW-1133">Transmembrane helix</keyword>
<keyword evidence="1" id="KW-0472">Membrane</keyword>
<keyword evidence="1" id="KW-0812">Transmembrane</keyword>